<sequence length="246" mass="28489">MNRFPPLSYESLKSVLGQMDANTRFRLFSRIPSIRITDKVVPLRIQTFSAHNYKFKINNTEYEVGIYKKYPPGMTPPKVQEVNNAGGLIDDLDQHGFVDDSGRNVLTPGDVDLRDLGLLVLFGGPYQQQDLEKKLEKTRRKIEFVESFGPIPEVLEDDMDHDDFELRRLVQEIRDGTLKPTTKRPKEFEGTRKMAHDKLSGKIKNIMAKLQPFYSRRDGVPVPYESFIQLTVSSRRQEHIERVQYS</sequence>
<gene>
    <name evidence="1" type="ORF">GCK72_004144</name>
</gene>
<dbReference type="CTD" id="9813392"/>
<protein>
    <submittedName>
        <fullName evidence="1">Uncharacterized protein</fullName>
    </submittedName>
</protein>
<dbReference type="KEGG" id="crq:GCK72_004144"/>
<dbReference type="EMBL" id="WUAV01000002">
    <property type="protein sequence ID" value="KAF1764197.1"/>
    <property type="molecule type" value="Genomic_DNA"/>
</dbReference>
<evidence type="ECO:0000313" key="2">
    <source>
        <dbReference type="Proteomes" id="UP000483820"/>
    </source>
</evidence>
<dbReference type="PANTHER" id="PTHR31379">
    <property type="entry name" value="F-BOX C PROTEIN-RELATED-RELATED"/>
    <property type="match status" value="1"/>
</dbReference>
<dbReference type="InterPro" id="IPR021942">
    <property type="entry name" value="DUF3557"/>
</dbReference>
<dbReference type="AlphaFoldDB" id="A0A6A5HAM9"/>
<organism evidence="1 2">
    <name type="scientific">Caenorhabditis remanei</name>
    <name type="common">Caenorhabditis vulgaris</name>
    <dbReference type="NCBI Taxonomy" id="31234"/>
    <lineage>
        <taxon>Eukaryota</taxon>
        <taxon>Metazoa</taxon>
        <taxon>Ecdysozoa</taxon>
        <taxon>Nematoda</taxon>
        <taxon>Chromadorea</taxon>
        <taxon>Rhabditida</taxon>
        <taxon>Rhabditina</taxon>
        <taxon>Rhabditomorpha</taxon>
        <taxon>Rhabditoidea</taxon>
        <taxon>Rhabditidae</taxon>
        <taxon>Peloderinae</taxon>
        <taxon>Caenorhabditis</taxon>
    </lineage>
</organism>
<dbReference type="Proteomes" id="UP000483820">
    <property type="component" value="Chromosome II"/>
</dbReference>
<accession>A0A6A5HAM9</accession>
<dbReference type="GeneID" id="9813392"/>
<comment type="caution">
    <text evidence="1">The sequence shown here is derived from an EMBL/GenBank/DDBJ whole genome shotgun (WGS) entry which is preliminary data.</text>
</comment>
<evidence type="ECO:0000313" key="1">
    <source>
        <dbReference type="EMBL" id="KAF1764197.1"/>
    </source>
</evidence>
<name>A0A6A5HAM9_CAERE</name>
<dbReference type="PANTHER" id="PTHR31379:SF1">
    <property type="entry name" value="F-BOX C PROTEIN-RELATED"/>
    <property type="match status" value="1"/>
</dbReference>
<proteinExistence type="predicted"/>
<reference evidence="1 2" key="1">
    <citation type="submission" date="2019-12" db="EMBL/GenBank/DDBJ databases">
        <title>Chromosome-level assembly of the Caenorhabditis remanei genome.</title>
        <authorList>
            <person name="Teterina A.A."/>
            <person name="Willis J.H."/>
            <person name="Phillips P.C."/>
        </authorList>
    </citation>
    <scope>NUCLEOTIDE SEQUENCE [LARGE SCALE GENOMIC DNA]</scope>
    <source>
        <strain evidence="1 2">PX506</strain>
        <tissue evidence="1">Whole organism</tissue>
    </source>
</reference>
<dbReference type="RefSeq" id="XP_003101801.2">
    <property type="nucleotide sequence ID" value="XM_003101753.2"/>
</dbReference>